<evidence type="ECO:0000313" key="2">
    <source>
        <dbReference type="Proteomes" id="UP000799754"/>
    </source>
</evidence>
<protein>
    <submittedName>
        <fullName evidence="1">Uncharacterized protein</fullName>
    </submittedName>
</protein>
<dbReference type="Proteomes" id="UP000799754">
    <property type="component" value="Unassembled WGS sequence"/>
</dbReference>
<name>A0ACB6SG99_9PLEO</name>
<comment type="caution">
    <text evidence="1">The sequence shown here is derived from an EMBL/GenBank/DDBJ whole genome shotgun (WGS) entry which is preliminary data.</text>
</comment>
<gene>
    <name evidence="1" type="ORF">BU25DRAFT_406645</name>
</gene>
<proteinExistence type="predicted"/>
<sequence>MSLFKHRPLNLHDKEILLLRLDGNEDESSPICVTLQHAKLWEVEYNALSYE</sequence>
<accession>A0ACB6SG99</accession>
<evidence type="ECO:0000313" key="1">
    <source>
        <dbReference type="EMBL" id="KAF2632122.1"/>
    </source>
</evidence>
<reference evidence="1" key="1">
    <citation type="journal article" date="2020" name="Stud. Mycol.">
        <title>101 Dothideomycetes genomes: a test case for predicting lifestyles and emergence of pathogens.</title>
        <authorList>
            <person name="Haridas S."/>
            <person name="Albert R."/>
            <person name="Binder M."/>
            <person name="Bloem J."/>
            <person name="Labutti K."/>
            <person name="Salamov A."/>
            <person name="Andreopoulos B."/>
            <person name="Baker S."/>
            <person name="Barry K."/>
            <person name="Bills G."/>
            <person name="Bluhm B."/>
            <person name="Cannon C."/>
            <person name="Castanera R."/>
            <person name="Culley D."/>
            <person name="Daum C."/>
            <person name="Ezra D."/>
            <person name="Gonzalez J."/>
            <person name="Henrissat B."/>
            <person name="Kuo A."/>
            <person name="Liang C."/>
            <person name="Lipzen A."/>
            <person name="Lutzoni F."/>
            <person name="Magnuson J."/>
            <person name="Mondo S."/>
            <person name="Nolan M."/>
            <person name="Ohm R."/>
            <person name="Pangilinan J."/>
            <person name="Park H.-J."/>
            <person name="Ramirez L."/>
            <person name="Alfaro M."/>
            <person name="Sun H."/>
            <person name="Tritt A."/>
            <person name="Yoshinaga Y."/>
            <person name="Zwiers L.-H."/>
            <person name="Turgeon B."/>
            <person name="Goodwin S."/>
            <person name="Spatafora J."/>
            <person name="Crous P."/>
            <person name="Grigoriev I."/>
        </authorList>
    </citation>
    <scope>NUCLEOTIDE SEQUENCE</scope>
    <source>
        <strain evidence="1">CBS 525.71</strain>
    </source>
</reference>
<keyword evidence="2" id="KW-1185">Reference proteome</keyword>
<dbReference type="EMBL" id="MU006703">
    <property type="protein sequence ID" value="KAF2632122.1"/>
    <property type="molecule type" value="Genomic_DNA"/>
</dbReference>
<organism evidence="1 2">
    <name type="scientific">Macroventuria anomochaeta</name>
    <dbReference type="NCBI Taxonomy" id="301207"/>
    <lineage>
        <taxon>Eukaryota</taxon>
        <taxon>Fungi</taxon>
        <taxon>Dikarya</taxon>
        <taxon>Ascomycota</taxon>
        <taxon>Pezizomycotina</taxon>
        <taxon>Dothideomycetes</taxon>
        <taxon>Pleosporomycetidae</taxon>
        <taxon>Pleosporales</taxon>
        <taxon>Pleosporineae</taxon>
        <taxon>Didymellaceae</taxon>
        <taxon>Macroventuria</taxon>
    </lineage>
</organism>